<sequence length="365" mass="40806">MSRLVYLHVGAPKTGTTYLQDRIGLNARSLADHGVHVPTGSPLVSPALSQFRAALDLLGQDWGGAPGHAAGAWEALVKKVRRRSGTVLISHEILAPAAPEAVARAMADLGAGGDTEVHVLYSARDLARQLPAAWQESVKQGRKWSYRKFLNRSERGRTWFQRAFDLPAVLGTWGAELPPERVHVLTVPAPGSRGDSLWERFCRATGVDPAWAPQDSDRANRSLGIAETQVVRQLNRRIKRATRREAEYDELIRQLLAQDQLVRRSSPPVRLPPERFDWAEDEAQRWIDWIDGSGVDVVGDLEDLRPVRPAETERWRNPDRVAAKKQLRAALDALAAMTQEAASRPDPERQLVRRMRAQAQRLRQS</sequence>
<evidence type="ECO:0008006" key="4">
    <source>
        <dbReference type="Google" id="ProtNLM"/>
    </source>
</evidence>
<dbReference type="RefSeq" id="WP_179665335.1">
    <property type="nucleotide sequence ID" value="NZ_JACCBG010000001.1"/>
</dbReference>
<accession>A0A7Y9JCG3</accession>
<feature type="coiled-coil region" evidence="1">
    <location>
        <begin position="231"/>
        <end position="258"/>
    </location>
</feature>
<name>A0A7Y9JCG3_9ACTN</name>
<dbReference type="AlphaFoldDB" id="A0A7Y9JCG3"/>
<organism evidence="2 3">
    <name type="scientific">Nocardioides panaciterrulae</name>
    <dbReference type="NCBI Taxonomy" id="661492"/>
    <lineage>
        <taxon>Bacteria</taxon>
        <taxon>Bacillati</taxon>
        <taxon>Actinomycetota</taxon>
        <taxon>Actinomycetes</taxon>
        <taxon>Propionibacteriales</taxon>
        <taxon>Nocardioidaceae</taxon>
        <taxon>Nocardioides</taxon>
    </lineage>
</organism>
<comment type="caution">
    <text evidence="2">The sequence shown here is derived from an EMBL/GenBank/DDBJ whole genome shotgun (WGS) entry which is preliminary data.</text>
</comment>
<dbReference type="EMBL" id="JACCBG010000001">
    <property type="protein sequence ID" value="NYD43867.1"/>
    <property type="molecule type" value="Genomic_DNA"/>
</dbReference>
<dbReference type="InterPro" id="IPR027417">
    <property type="entry name" value="P-loop_NTPase"/>
</dbReference>
<gene>
    <name evidence="2" type="ORF">BJZ21_003950</name>
</gene>
<dbReference type="SUPFAM" id="SSF52540">
    <property type="entry name" value="P-loop containing nucleoside triphosphate hydrolases"/>
    <property type="match status" value="1"/>
</dbReference>
<evidence type="ECO:0000313" key="2">
    <source>
        <dbReference type="EMBL" id="NYD43867.1"/>
    </source>
</evidence>
<reference evidence="2 3" key="1">
    <citation type="submission" date="2020-07" db="EMBL/GenBank/DDBJ databases">
        <title>Sequencing the genomes of 1000 actinobacteria strains.</title>
        <authorList>
            <person name="Klenk H.-P."/>
        </authorList>
    </citation>
    <scope>NUCLEOTIDE SEQUENCE [LARGE SCALE GENOMIC DNA]</scope>
    <source>
        <strain evidence="2 3">DSM 21350</strain>
    </source>
</reference>
<keyword evidence="3" id="KW-1185">Reference proteome</keyword>
<dbReference type="Proteomes" id="UP000535511">
    <property type="component" value="Unassembled WGS sequence"/>
</dbReference>
<evidence type="ECO:0000313" key="3">
    <source>
        <dbReference type="Proteomes" id="UP000535511"/>
    </source>
</evidence>
<protein>
    <recommendedName>
        <fullName evidence="4">Sulfotransferase family protein</fullName>
    </recommendedName>
</protein>
<keyword evidence="1" id="KW-0175">Coiled coil</keyword>
<proteinExistence type="predicted"/>
<evidence type="ECO:0000256" key="1">
    <source>
        <dbReference type="SAM" id="Coils"/>
    </source>
</evidence>
<dbReference type="Gene3D" id="3.40.50.300">
    <property type="entry name" value="P-loop containing nucleotide triphosphate hydrolases"/>
    <property type="match status" value="1"/>
</dbReference>